<dbReference type="AlphaFoldDB" id="A0A1Q9CFU7"/>
<comment type="caution">
    <text evidence="3">The sequence shown here is derived from an EMBL/GenBank/DDBJ whole genome shotgun (WGS) entry which is preliminary data.</text>
</comment>
<feature type="transmembrane region" description="Helical" evidence="2">
    <location>
        <begin position="94"/>
        <end position="117"/>
    </location>
</feature>
<evidence type="ECO:0000256" key="2">
    <source>
        <dbReference type="SAM" id="Phobius"/>
    </source>
</evidence>
<protein>
    <submittedName>
        <fullName evidence="3">Uncharacterized protein</fullName>
    </submittedName>
</protein>
<feature type="compositionally biased region" description="Acidic residues" evidence="1">
    <location>
        <begin position="710"/>
        <end position="720"/>
    </location>
</feature>
<feature type="transmembrane region" description="Helical" evidence="2">
    <location>
        <begin position="281"/>
        <end position="302"/>
    </location>
</feature>
<feature type="transmembrane region" description="Helical" evidence="2">
    <location>
        <begin position="350"/>
        <end position="370"/>
    </location>
</feature>
<dbReference type="OrthoDB" id="8068875at2759"/>
<feature type="transmembrane region" description="Helical" evidence="2">
    <location>
        <begin position="60"/>
        <end position="82"/>
    </location>
</feature>
<feature type="transmembrane region" description="Helical" evidence="2">
    <location>
        <begin position="522"/>
        <end position="540"/>
    </location>
</feature>
<gene>
    <name evidence="3" type="ORF">AK812_SmicGene37701</name>
</gene>
<feature type="transmembrane region" description="Helical" evidence="2">
    <location>
        <begin position="376"/>
        <end position="393"/>
    </location>
</feature>
<feature type="transmembrane region" description="Helical" evidence="2">
    <location>
        <begin position="137"/>
        <end position="163"/>
    </location>
</feature>
<feature type="transmembrane region" description="Helical" evidence="2">
    <location>
        <begin position="622"/>
        <end position="646"/>
    </location>
</feature>
<name>A0A1Q9CFU7_SYMMI</name>
<keyword evidence="2" id="KW-0472">Membrane</keyword>
<accession>A0A1Q9CFU7</accession>
<evidence type="ECO:0000313" key="3">
    <source>
        <dbReference type="EMBL" id="OLP81727.1"/>
    </source>
</evidence>
<feature type="region of interest" description="Disordered" evidence="1">
    <location>
        <begin position="688"/>
        <end position="720"/>
    </location>
</feature>
<feature type="transmembrane region" description="Helical" evidence="2">
    <location>
        <begin position="579"/>
        <end position="602"/>
    </location>
</feature>
<feature type="transmembrane region" description="Helical" evidence="2">
    <location>
        <begin position="405"/>
        <end position="424"/>
    </location>
</feature>
<dbReference type="Proteomes" id="UP000186817">
    <property type="component" value="Unassembled WGS sequence"/>
</dbReference>
<feature type="transmembrane region" description="Helical" evidence="2">
    <location>
        <begin position="20"/>
        <end position="40"/>
    </location>
</feature>
<sequence length="720" mass="76968">MSKRRCLPFQIGEINCGLNLLCQISGTMVGLVGAMTKVMFSPFKDAASDPHQLNEFIIEVIYGKVIPGMCITMIFGNFYYAWMAVRLMRKEGHTNVCTLPYGINTPAAFAFVFSIVAKAAEAAASDGMDWKDGVMQAWRVGCVANLVSGAIATLCGFAGPLIVRVAPQASLMMALAGLGFTWLGLAQIIEVFKAGHLGLLPLGVALVCFFGDVKTSPMPTAIVVMIVGCITGWLSCEGWPEGSAHPVGGTAEAGGHFGFYSPSFLDGKSFASIPEVLLENIAVILPVAFVGAVNTLVSVYAAHSVGDMYPIRECLVVDGLTTIVAGLFGSPFGTCVYCGQPQFKAQGGMIYYSFLNCFAFCFLASTGLFAAINAFIPPWGIAPIILFVGLAICQDAFDIIKARHLPAAMIGLFPAVADWILSIWPHDPKPPAGLAALAHGSLLVCIAWVAIGVFIIDRNYMKEQSSLLVCIAWVAIGVFIIDRNYMKAQGGMIYYSFLNCFAFCFLASTGLFAAINAFIPPWGIAPIILFVGLAICQDAFDIIKARHLPAAMIGLFPAVADWILSIWPHDPKPPAGLAALAHGDSAAIWALVAMFISGFGLMHAESADLTFKTFLGKEGQTLGTAAGGYAMGYATLAGLFGILLILRRLGFSRIPPIRVEEKEEMAKAPEEEAEEMVERVTSVQHGHVRQSLFDNMPPDQHGFQQGEVASESDESEESAA</sequence>
<organism evidence="3 4">
    <name type="scientific">Symbiodinium microadriaticum</name>
    <name type="common">Dinoflagellate</name>
    <name type="synonym">Zooxanthella microadriatica</name>
    <dbReference type="NCBI Taxonomy" id="2951"/>
    <lineage>
        <taxon>Eukaryota</taxon>
        <taxon>Sar</taxon>
        <taxon>Alveolata</taxon>
        <taxon>Dinophyceae</taxon>
        <taxon>Suessiales</taxon>
        <taxon>Symbiodiniaceae</taxon>
        <taxon>Symbiodinium</taxon>
    </lineage>
</organism>
<feature type="transmembrane region" description="Helical" evidence="2">
    <location>
        <begin position="492"/>
        <end position="515"/>
    </location>
</feature>
<keyword evidence="2" id="KW-0812">Transmembrane</keyword>
<keyword evidence="4" id="KW-1185">Reference proteome</keyword>
<dbReference type="PANTHER" id="PTHR31610">
    <property type="entry name" value="SLR0360 PROTEIN"/>
    <property type="match status" value="1"/>
</dbReference>
<dbReference type="PANTHER" id="PTHR31610:SF0">
    <property type="entry name" value="SLC26A_SULP TRANSPORTER DOMAIN-CONTAINING PROTEIN"/>
    <property type="match status" value="1"/>
</dbReference>
<feature type="transmembrane region" description="Helical" evidence="2">
    <location>
        <begin position="195"/>
        <end position="211"/>
    </location>
</feature>
<dbReference type="EMBL" id="LSRX01001254">
    <property type="protein sequence ID" value="OLP81727.1"/>
    <property type="molecule type" value="Genomic_DNA"/>
</dbReference>
<feature type="transmembrane region" description="Helical" evidence="2">
    <location>
        <begin position="436"/>
        <end position="455"/>
    </location>
</feature>
<reference evidence="3 4" key="1">
    <citation type="submission" date="2016-02" db="EMBL/GenBank/DDBJ databases">
        <title>Genome analysis of coral dinoflagellate symbionts highlights evolutionary adaptations to a symbiotic lifestyle.</title>
        <authorList>
            <person name="Aranda M."/>
            <person name="Li Y."/>
            <person name="Liew Y.J."/>
            <person name="Baumgarten S."/>
            <person name="Simakov O."/>
            <person name="Wilson M."/>
            <person name="Piel J."/>
            <person name="Ashoor H."/>
            <person name="Bougouffa S."/>
            <person name="Bajic V.B."/>
            <person name="Ryu T."/>
            <person name="Ravasi T."/>
            <person name="Bayer T."/>
            <person name="Micklem G."/>
            <person name="Kim H."/>
            <person name="Bhak J."/>
            <person name="Lajeunesse T.C."/>
            <person name="Voolstra C.R."/>
        </authorList>
    </citation>
    <scope>NUCLEOTIDE SEQUENCE [LARGE SCALE GENOMIC DNA]</scope>
    <source>
        <strain evidence="3 4">CCMP2467</strain>
    </source>
</reference>
<feature type="transmembrane region" description="Helical" evidence="2">
    <location>
        <begin position="170"/>
        <end position="189"/>
    </location>
</feature>
<proteinExistence type="predicted"/>
<evidence type="ECO:0000256" key="1">
    <source>
        <dbReference type="SAM" id="MobiDB-lite"/>
    </source>
</evidence>
<keyword evidence="2" id="KW-1133">Transmembrane helix</keyword>
<evidence type="ECO:0000313" key="4">
    <source>
        <dbReference type="Proteomes" id="UP000186817"/>
    </source>
</evidence>